<dbReference type="Proteomes" id="UP000228758">
    <property type="component" value="Unassembled WGS sequence"/>
</dbReference>
<gene>
    <name evidence="1" type="ORF">CLV46_2527</name>
</gene>
<dbReference type="AlphaFoldDB" id="A0A2M9CM61"/>
<name>A0A2M9CM61_9MICO</name>
<organism evidence="1 2">
    <name type="scientific">Diaminobutyricimonas aerilata</name>
    <dbReference type="NCBI Taxonomy" id="1162967"/>
    <lineage>
        <taxon>Bacteria</taxon>
        <taxon>Bacillati</taxon>
        <taxon>Actinomycetota</taxon>
        <taxon>Actinomycetes</taxon>
        <taxon>Micrococcales</taxon>
        <taxon>Microbacteriaceae</taxon>
        <taxon>Diaminobutyricimonas</taxon>
    </lineage>
</organism>
<evidence type="ECO:0000313" key="2">
    <source>
        <dbReference type="Proteomes" id="UP000228758"/>
    </source>
</evidence>
<evidence type="ECO:0000313" key="1">
    <source>
        <dbReference type="EMBL" id="PJJ72948.1"/>
    </source>
</evidence>
<accession>A0A2M9CM61</accession>
<dbReference type="OrthoDB" id="9813719at2"/>
<dbReference type="RefSeq" id="WP_100365086.1">
    <property type="nucleotide sequence ID" value="NZ_PGFF01000001.1"/>
</dbReference>
<comment type="caution">
    <text evidence="1">The sequence shown here is derived from an EMBL/GenBank/DDBJ whole genome shotgun (WGS) entry which is preliminary data.</text>
</comment>
<reference evidence="1 2" key="1">
    <citation type="submission" date="2017-11" db="EMBL/GenBank/DDBJ databases">
        <title>Genomic Encyclopedia of Archaeal and Bacterial Type Strains, Phase II (KMG-II): From Individual Species to Whole Genera.</title>
        <authorList>
            <person name="Goeker M."/>
        </authorList>
    </citation>
    <scope>NUCLEOTIDE SEQUENCE [LARGE SCALE GENOMIC DNA]</scope>
    <source>
        <strain evidence="1 2">DSM 27393</strain>
    </source>
</reference>
<protein>
    <submittedName>
        <fullName evidence="1">Uncharacterized protein</fullName>
    </submittedName>
</protein>
<dbReference type="InterPro" id="IPR045920">
    <property type="entry name" value="DUF6339"/>
</dbReference>
<dbReference type="EMBL" id="PGFF01000001">
    <property type="protein sequence ID" value="PJJ72948.1"/>
    <property type="molecule type" value="Genomic_DNA"/>
</dbReference>
<sequence>MTDLWPRLPIGQAFALFAEEETPAPLLSHPAQTFAPTGGTRIAEDRVNALVDELVVAAQRAGFPGTSTAAQRVAFDREAAFVLTRHMKIPWAEASAREVWHFLALVALPHVTQWRFGRGNRERWIASDLTRHTWARLWWHGTVFESAPDVLRSLSESDLNQLLERRAIGGDARLTVHLSRAVISATGDGEHRRAVIRDSTARFRRRLAFTDPFAMTDDELASLCATLVSESSGAVGT</sequence>
<proteinExistence type="predicted"/>
<keyword evidence="2" id="KW-1185">Reference proteome</keyword>
<dbReference type="Pfam" id="PF19866">
    <property type="entry name" value="DUF6339"/>
    <property type="match status" value="1"/>
</dbReference>